<dbReference type="EMBL" id="JAVRHX010000002">
    <property type="protein sequence ID" value="MDT0594795.1"/>
    <property type="molecule type" value="Genomic_DNA"/>
</dbReference>
<keyword evidence="4" id="KW-1185">Reference proteome</keyword>
<evidence type="ECO:0000259" key="2">
    <source>
        <dbReference type="Pfam" id="PF14534"/>
    </source>
</evidence>
<dbReference type="InterPro" id="IPR027843">
    <property type="entry name" value="DUF4440"/>
</dbReference>
<feature type="domain" description="DUF4440" evidence="2">
    <location>
        <begin position="32"/>
        <end position="143"/>
    </location>
</feature>
<dbReference type="InterPro" id="IPR032710">
    <property type="entry name" value="NTF2-like_dom_sf"/>
</dbReference>
<dbReference type="SUPFAM" id="SSF54427">
    <property type="entry name" value="NTF2-like"/>
    <property type="match status" value="1"/>
</dbReference>
<dbReference type="RefSeq" id="WP_311368319.1">
    <property type="nucleotide sequence ID" value="NZ_JAVRHX010000002.1"/>
</dbReference>
<feature type="signal peptide" evidence="1">
    <location>
        <begin position="1"/>
        <end position="19"/>
    </location>
</feature>
<sequence length="155" mass="17220">MKISILLLLLAFVHSFAVASVPCEESPESAKITAQRMAFNQAIVDTDIKTMDKILTSDVILITGTESVVFSGKQAQLSLWEDDAKENGDAKTICDRVAQCIQVTSDEKMAMESGQWLCSNSGELTYKGIYSAKWRQIDGLWQIEAETFMTTEQLK</sequence>
<comment type="caution">
    <text evidence="3">The sequence shown here is derived from an EMBL/GenBank/DDBJ whole genome shotgun (WGS) entry which is preliminary data.</text>
</comment>
<keyword evidence="1" id="KW-0732">Signal</keyword>
<dbReference type="Proteomes" id="UP001253545">
    <property type="component" value="Unassembled WGS sequence"/>
</dbReference>
<protein>
    <submittedName>
        <fullName evidence="3">Nuclear transport factor 2 family protein</fullName>
    </submittedName>
</protein>
<organism evidence="3 4">
    <name type="scientific">Glaciecola petra</name>
    <dbReference type="NCBI Taxonomy" id="3075602"/>
    <lineage>
        <taxon>Bacteria</taxon>
        <taxon>Pseudomonadati</taxon>
        <taxon>Pseudomonadota</taxon>
        <taxon>Gammaproteobacteria</taxon>
        <taxon>Alteromonadales</taxon>
        <taxon>Alteromonadaceae</taxon>
        <taxon>Glaciecola</taxon>
    </lineage>
</organism>
<feature type="chain" id="PRO_5047336854" evidence="1">
    <location>
        <begin position="20"/>
        <end position="155"/>
    </location>
</feature>
<dbReference type="Pfam" id="PF14534">
    <property type="entry name" value="DUF4440"/>
    <property type="match status" value="1"/>
</dbReference>
<proteinExistence type="predicted"/>
<accession>A0ABU2ZQ86</accession>
<evidence type="ECO:0000313" key="3">
    <source>
        <dbReference type="EMBL" id="MDT0594795.1"/>
    </source>
</evidence>
<evidence type="ECO:0000256" key="1">
    <source>
        <dbReference type="SAM" id="SignalP"/>
    </source>
</evidence>
<dbReference type="Gene3D" id="3.10.450.50">
    <property type="match status" value="1"/>
</dbReference>
<gene>
    <name evidence="3" type="ORF">RM552_08090</name>
</gene>
<name>A0ABU2ZQ86_9ALTE</name>
<reference evidence="3 4" key="1">
    <citation type="submission" date="2023-09" db="EMBL/GenBank/DDBJ databases">
        <authorList>
            <person name="Rey-Velasco X."/>
        </authorList>
    </citation>
    <scope>NUCLEOTIDE SEQUENCE [LARGE SCALE GENOMIC DNA]</scope>
    <source>
        <strain evidence="3 4">P117</strain>
    </source>
</reference>
<evidence type="ECO:0000313" key="4">
    <source>
        <dbReference type="Proteomes" id="UP001253545"/>
    </source>
</evidence>